<dbReference type="InterPro" id="IPR001611">
    <property type="entry name" value="Leu-rich_rpt"/>
</dbReference>
<keyword evidence="2" id="KW-0677">Repeat</keyword>
<evidence type="ECO:0008006" key="5">
    <source>
        <dbReference type="Google" id="ProtNLM"/>
    </source>
</evidence>
<keyword evidence="4" id="KW-1185">Reference proteome</keyword>
<keyword evidence="1" id="KW-0433">Leucine-rich repeat</keyword>
<evidence type="ECO:0000313" key="4">
    <source>
        <dbReference type="Proteomes" id="UP001156690"/>
    </source>
</evidence>
<name>A0AAV5NSS8_9VIBR</name>
<dbReference type="PANTHER" id="PTHR46652:SF3">
    <property type="entry name" value="LEUCINE-RICH REPEAT-CONTAINING PROTEIN 9"/>
    <property type="match status" value="1"/>
</dbReference>
<organism evidence="3 4">
    <name type="scientific">Vibrio penaeicida</name>
    <dbReference type="NCBI Taxonomy" id="104609"/>
    <lineage>
        <taxon>Bacteria</taxon>
        <taxon>Pseudomonadati</taxon>
        <taxon>Pseudomonadota</taxon>
        <taxon>Gammaproteobacteria</taxon>
        <taxon>Vibrionales</taxon>
        <taxon>Vibrionaceae</taxon>
        <taxon>Vibrio</taxon>
    </lineage>
</organism>
<evidence type="ECO:0000256" key="2">
    <source>
        <dbReference type="ARBA" id="ARBA00022737"/>
    </source>
</evidence>
<gene>
    <name evidence="3" type="ORF">GCM10007932_24120</name>
</gene>
<evidence type="ECO:0000256" key="1">
    <source>
        <dbReference type="ARBA" id="ARBA00022614"/>
    </source>
</evidence>
<sequence>MILSYSSEAKSFVEIHDGYIGYSYVLEAGKRMNYLPESESIIDNSSVVRMFKRASFNGGKYINFYNYKKYKNHVVINENGHIIQLVLHILSNKQHSHRELMDFISSLKSLEYLSLEFNNSKIKELDLTTLKNLKQVRINKLSDGIISLPIESKLEVLDLYSEKEIKINNIKYQEYIKASSLVGAYMRLSDFEELNNLEVLDLFYSRDNTLDTEVIFNLSNLGKLESLYLPTEKNVKSIGLKGLVNLKKLSFGSDNDYSHTIIPENVEYVIAGGEINNSIPDFSKNNKLKKLILKNTSIKNLKGLSNLPKLEEIIIEHSKLETMDGLKNLPSLKKLTFYGGNLTEIGKMEGVENLEELVITRNKIKEVKNVNHLSSLTFLRLFNNQIDTLDFNEVKDLAYCGIGLLYNPIEKTMTKEDEEKLENLYEYGNINGKQ</sequence>
<dbReference type="PANTHER" id="PTHR46652">
    <property type="entry name" value="LEUCINE-RICH REPEAT AND IQ DOMAIN-CONTAINING PROTEIN 1-RELATED"/>
    <property type="match status" value="1"/>
</dbReference>
<accession>A0AAV5NSS8</accession>
<dbReference type="EMBL" id="BSNX01000028">
    <property type="protein sequence ID" value="GLQ73052.1"/>
    <property type="molecule type" value="Genomic_DNA"/>
</dbReference>
<dbReference type="Gene3D" id="3.80.10.10">
    <property type="entry name" value="Ribonuclease Inhibitor"/>
    <property type="match status" value="1"/>
</dbReference>
<dbReference type="Proteomes" id="UP001156690">
    <property type="component" value="Unassembled WGS sequence"/>
</dbReference>
<dbReference type="AlphaFoldDB" id="A0AAV5NSS8"/>
<protein>
    <recommendedName>
        <fullName evidence="5">Leucine-rich repeat domain-containing protein</fullName>
    </recommendedName>
</protein>
<dbReference type="InterPro" id="IPR032675">
    <property type="entry name" value="LRR_dom_sf"/>
</dbReference>
<dbReference type="SUPFAM" id="SSF52058">
    <property type="entry name" value="L domain-like"/>
    <property type="match status" value="1"/>
</dbReference>
<reference evidence="4" key="1">
    <citation type="journal article" date="2019" name="Int. J. Syst. Evol. Microbiol.">
        <title>The Global Catalogue of Microorganisms (GCM) 10K type strain sequencing project: providing services to taxonomists for standard genome sequencing and annotation.</title>
        <authorList>
            <consortium name="The Broad Institute Genomics Platform"/>
            <consortium name="The Broad Institute Genome Sequencing Center for Infectious Disease"/>
            <person name="Wu L."/>
            <person name="Ma J."/>
        </authorList>
    </citation>
    <scope>NUCLEOTIDE SEQUENCE [LARGE SCALE GENOMIC DNA]</scope>
    <source>
        <strain evidence="4">NBRC 15640</strain>
    </source>
</reference>
<dbReference type="PROSITE" id="PS51450">
    <property type="entry name" value="LRR"/>
    <property type="match status" value="1"/>
</dbReference>
<dbReference type="InterPro" id="IPR050836">
    <property type="entry name" value="SDS22/Internalin_LRR"/>
</dbReference>
<evidence type="ECO:0000313" key="3">
    <source>
        <dbReference type="EMBL" id="GLQ73052.1"/>
    </source>
</evidence>
<comment type="caution">
    <text evidence="3">The sequence shown here is derived from an EMBL/GenBank/DDBJ whole genome shotgun (WGS) entry which is preliminary data.</text>
</comment>
<proteinExistence type="predicted"/>